<dbReference type="InterPro" id="IPR001811">
    <property type="entry name" value="Chemokine_IL8-like_dom"/>
</dbReference>
<name>A0A3Q4M4V2_NEOBR</name>
<dbReference type="Proteomes" id="UP000261580">
    <property type="component" value="Unassembled WGS sequence"/>
</dbReference>
<evidence type="ECO:0000256" key="1">
    <source>
        <dbReference type="ARBA" id="ARBA00022514"/>
    </source>
</evidence>
<dbReference type="Ensembl" id="ENSNBRT00000002421.1">
    <property type="protein sequence ID" value="ENSNBRP00000002329.1"/>
    <property type="gene ID" value="ENSNBRG00000001895.1"/>
</dbReference>
<keyword evidence="5" id="KW-1185">Reference proteome</keyword>
<dbReference type="GO" id="GO:0005615">
    <property type="term" value="C:extracellular space"/>
    <property type="evidence" value="ECO:0007669"/>
    <property type="project" value="UniProtKB-KW"/>
</dbReference>
<dbReference type="GO" id="GO:0008009">
    <property type="term" value="F:chemokine activity"/>
    <property type="evidence" value="ECO:0007669"/>
    <property type="project" value="InterPro"/>
</dbReference>
<dbReference type="Gene3D" id="2.40.50.40">
    <property type="match status" value="1"/>
</dbReference>
<feature type="signal peptide" evidence="2">
    <location>
        <begin position="1"/>
        <end position="19"/>
    </location>
</feature>
<dbReference type="GeneTree" id="ENSGT00940000174092"/>
<dbReference type="STRING" id="32507.ENSNBRP00000002329"/>
<accession>A0A3Q4M4V2</accession>
<evidence type="ECO:0000259" key="3">
    <source>
        <dbReference type="Pfam" id="PF00048"/>
    </source>
</evidence>
<dbReference type="SUPFAM" id="SSF54117">
    <property type="entry name" value="Interleukin 8-like chemokines"/>
    <property type="match status" value="1"/>
</dbReference>
<organism evidence="4 5">
    <name type="scientific">Neolamprologus brichardi</name>
    <name type="common">Fairy cichlid</name>
    <name type="synonym">Lamprologus brichardi</name>
    <dbReference type="NCBI Taxonomy" id="32507"/>
    <lineage>
        <taxon>Eukaryota</taxon>
        <taxon>Metazoa</taxon>
        <taxon>Chordata</taxon>
        <taxon>Craniata</taxon>
        <taxon>Vertebrata</taxon>
        <taxon>Euteleostomi</taxon>
        <taxon>Actinopterygii</taxon>
        <taxon>Neopterygii</taxon>
        <taxon>Teleostei</taxon>
        <taxon>Neoteleostei</taxon>
        <taxon>Acanthomorphata</taxon>
        <taxon>Ovalentaria</taxon>
        <taxon>Cichlomorphae</taxon>
        <taxon>Cichliformes</taxon>
        <taxon>Cichlidae</taxon>
        <taxon>African cichlids</taxon>
        <taxon>Pseudocrenilabrinae</taxon>
        <taxon>Lamprologini</taxon>
        <taxon>Neolamprologus</taxon>
    </lineage>
</organism>
<reference evidence="4" key="2">
    <citation type="submission" date="2025-09" db="UniProtKB">
        <authorList>
            <consortium name="Ensembl"/>
        </authorList>
    </citation>
    <scope>IDENTIFICATION</scope>
</reference>
<evidence type="ECO:0000313" key="4">
    <source>
        <dbReference type="Ensembl" id="ENSNBRP00000002329.1"/>
    </source>
</evidence>
<evidence type="ECO:0000256" key="2">
    <source>
        <dbReference type="SAM" id="SignalP"/>
    </source>
</evidence>
<feature type="chain" id="PRO_5018705038" description="Chemokine interleukin-8-like domain-containing protein" evidence="2">
    <location>
        <begin position="20"/>
        <end position="80"/>
    </location>
</feature>
<protein>
    <recommendedName>
        <fullName evidence="3">Chemokine interleukin-8-like domain-containing protein</fullName>
    </recommendedName>
</protein>
<reference evidence="4" key="1">
    <citation type="submission" date="2025-08" db="UniProtKB">
        <authorList>
            <consortium name="Ensembl"/>
        </authorList>
    </citation>
    <scope>IDENTIFICATION</scope>
</reference>
<dbReference type="InterPro" id="IPR036048">
    <property type="entry name" value="Interleukin_8-like_sf"/>
</dbReference>
<dbReference type="Bgee" id="ENSNBRG00000001895">
    <property type="expression patterns" value="Expressed in zone of skin and 8 other cell types or tissues"/>
</dbReference>
<dbReference type="GO" id="GO:0006955">
    <property type="term" value="P:immune response"/>
    <property type="evidence" value="ECO:0007669"/>
    <property type="project" value="InterPro"/>
</dbReference>
<dbReference type="AlphaFoldDB" id="A0A3Q4M4V2"/>
<keyword evidence="1" id="KW-0202">Cytokine</keyword>
<keyword evidence="2" id="KW-0732">Signal</keyword>
<evidence type="ECO:0000313" key="5">
    <source>
        <dbReference type="Proteomes" id="UP000261580"/>
    </source>
</evidence>
<proteinExistence type="predicted"/>
<dbReference type="Pfam" id="PF00048">
    <property type="entry name" value="IL8"/>
    <property type="match status" value="1"/>
</dbReference>
<sequence length="80" mass="8913">MKATVGLLLLLLTVYYCDATPEGLLLMSPGQCCFKFFTGRIPLKKIVSVIKTHSACLEKAFVYVTTMSNYSNPSDWSRCP</sequence>
<feature type="domain" description="Chemokine interleukin-8-like" evidence="3">
    <location>
        <begin position="31"/>
        <end position="66"/>
    </location>
</feature>